<keyword evidence="2 9" id="KW-0575">Peroxidase</keyword>
<evidence type="ECO:0000259" key="8">
    <source>
        <dbReference type="Pfam" id="PF20628"/>
    </source>
</evidence>
<dbReference type="PANTHER" id="PTHR30521">
    <property type="entry name" value="DEFERROCHELATASE/PEROXIDASE"/>
    <property type="match status" value="1"/>
</dbReference>
<evidence type="ECO:0000313" key="9">
    <source>
        <dbReference type="EMBL" id="GGD48915.1"/>
    </source>
</evidence>
<dbReference type="Pfam" id="PF04261">
    <property type="entry name" value="Dyp_perox_N"/>
    <property type="match status" value="1"/>
</dbReference>
<dbReference type="InterPro" id="IPR011008">
    <property type="entry name" value="Dimeric_a/b-barrel"/>
</dbReference>
<sequence length="305" mass="34186">MSQPQKGVCAEPSLHAIYLLFNVIDEDSASIREKLAQILNIFEYYDEEHYEAMVSGMVAIGSNYWLELYPGLIPVELAPFPDLRCEDRHAPAEPSDIFVQIRADRADICHLMGMEVCDLLREQTELVEQVKGFRCLEGRDLTGFVTDADNPKGMKKLNVAIVGDDDPDFAGGSYVHVQRYRHDLLKWKQLDLARQEMIIGRSKGDNRRLSDSQIAAFSHAARTGHPSVAGNMLFHSMPYGDMQTQGLMLVCCCSSAKPFVSCLTSMIFGDQDGNYDKWLDYTNAESGAAFFAPSVQFLKRHASDL</sequence>
<evidence type="ECO:0000256" key="5">
    <source>
        <dbReference type="ARBA" id="ARBA00023004"/>
    </source>
</evidence>
<dbReference type="GO" id="GO:0004601">
    <property type="term" value="F:peroxidase activity"/>
    <property type="evidence" value="ECO:0007669"/>
    <property type="project" value="UniProtKB-KW"/>
</dbReference>
<comment type="caution">
    <text evidence="9">The sequence shown here is derived from an EMBL/GenBank/DDBJ whole genome shotgun (WGS) entry which is preliminary data.</text>
</comment>
<evidence type="ECO:0000256" key="6">
    <source>
        <dbReference type="ARBA" id="ARBA00025737"/>
    </source>
</evidence>
<comment type="similarity">
    <text evidence="6">Belongs to the DyP-type peroxidase family.</text>
</comment>
<keyword evidence="4" id="KW-0560">Oxidoreductase</keyword>
<feature type="domain" description="Dyp-type peroxidase C-terminal" evidence="8">
    <location>
        <begin position="138"/>
        <end position="296"/>
    </location>
</feature>
<dbReference type="EMBL" id="BMGJ01000001">
    <property type="protein sequence ID" value="GGD48915.1"/>
    <property type="molecule type" value="Genomic_DNA"/>
</dbReference>
<feature type="domain" description="Dyp-type peroxidase N-terminal" evidence="7">
    <location>
        <begin position="5"/>
        <end position="134"/>
    </location>
</feature>
<dbReference type="InterPro" id="IPR048327">
    <property type="entry name" value="Dyp_perox_N"/>
</dbReference>
<dbReference type="Pfam" id="PF20628">
    <property type="entry name" value="Dyp_perox_C"/>
    <property type="match status" value="1"/>
</dbReference>
<dbReference type="RefSeq" id="WP_099033439.1">
    <property type="nucleotide sequence ID" value="NZ_BMGJ01000001.1"/>
</dbReference>
<protein>
    <submittedName>
        <fullName evidence="9">Peroxidase</fullName>
    </submittedName>
</protein>
<organism evidence="9 10">
    <name type="scientific">Lacimicrobium alkaliphilum</name>
    <dbReference type="NCBI Taxonomy" id="1526571"/>
    <lineage>
        <taxon>Bacteria</taxon>
        <taxon>Pseudomonadati</taxon>
        <taxon>Pseudomonadota</taxon>
        <taxon>Gammaproteobacteria</taxon>
        <taxon>Alteromonadales</taxon>
        <taxon>Alteromonadaceae</taxon>
        <taxon>Lacimicrobium</taxon>
    </lineage>
</organism>
<dbReference type="PROSITE" id="PS51404">
    <property type="entry name" value="DYP_PEROXIDASE"/>
    <property type="match status" value="1"/>
</dbReference>
<dbReference type="InterPro" id="IPR006314">
    <property type="entry name" value="Dyp_peroxidase"/>
</dbReference>
<evidence type="ECO:0000256" key="4">
    <source>
        <dbReference type="ARBA" id="ARBA00023002"/>
    </source>
</evidence>
<dbReference type="PANTHER" id="PTHR30521:SF0">
    <property type="entry name" value="DYP-TYPE PEROXIDASE FAMILY PROTEIN"/>
    <property type="match status" value="1"/>
</dbReference>
<reference evidence="10" key="1">
    <citation type="journal article" date="2019" name="Int. J. Syst. Evol. Microbiol.">
        <title>The Global Catalogue of Microorganisms (GCM) 10K type strain sequencing project: providing services to taxonomists for standard genome sequencing and annotation.</title>
        <authorList>
            <consortium name="The Broad Institute Genomics Platform"/>
            <consortium name="The Broad Institute Genome Sequencing Center for Infectious Disease"/>
            <person name="Wu L."/>
            <person name="Ma J."/>
        </authorList>
    </citation>
    <scope>NUCLEOTIDE SEQUENCE [LARGE SCALE GENOMIC DNA]</scope>
    <source>
        <strain evidence="10">CGMCC 1.12923</strain>
    </source>
</reference>
<comment type="cofactor">
    <cofactor evidence="1">
        <name>heme b</name>
        <dbReference type="ChEBI" id="CHEBI:60344"/>
    </cofactor>
</comment>
<dbReference type="SUPFAM" id="SSF54909">
    <property type="entry name" value="Dimeric alpha+beta barrel"/>
    <property type="match status" value="1"/>
</dbReference>
<evidence type="ECO:0000256" key="3">
    <source>
        <dbReference type="ARBA" id="ARBA00022723"/>
    </source>
</evidence>
<gene>
    <name evidence="9" type="ORF">GCM10011357_01120</name>
</gene>
<proteinExistence type="inferred from homology"/>
<evidence type="ECO:0000256" key="2">
    <source>
        <dbReference type="ARBA" id="ARBA00022559"/>
    </source>
</evidence>
<keyword evidence="3" id="KW-0479">Metal-binding</keyword>
<accession>A0ABQ1QVY1</accession>
<dbReference type="Proteomes" id="UP000614272">
    <property type="component" value="Unassembled WGS sequence"/>
</dbReference>
<evidence type="ECO:0000313" key="10">
    <source>
        <dbReference type="Proteomes" id="UP000614272"/>
    </source>
</evidence>
<keyword evidence="10" id="KW-1185">Reference proteome</keyword>
<evidence type="ECO:0000256" key="1">
    <source>
        <dbReference type="ARBA" id="ARBA00001970"/>
    </source>
</evidence>
<dbReference type="NCBIfam" id="TIGR01413">
    <property type="entry name" value="Dyp_perox_fam"/>
    <property type="match status" value="1"/>
</dbReference>
<keyword evidence="5" id="KW-0408">Iron</keyword>
<evidence type="ECO:0000259" key="7">
    <source>
        <dbReference type="Pfam" id="PF04261"/>
    </source>
</evidence>
<name>A0ABQ1QVY1_9ALTE</name>
<dbReference type="InterPro" id="IPR048328">
    <property type="entry name" value="Dyp_perox_C"/>
</dbReference>